<evidence type="ECO:0000259" key="1">
    <source>
        <dbReference type="Pfam" id="PF18990"/>
    </source>
</evidence>
<evidence type="ECO:0000313" key="2">
    <source>
        <dbReference type="EMBL" id="OHX65821.1"/>
    </source>
</evidence>
<reference evidence="2 3" key="1">
    <citation type="journal article" date="2012" name="Int. J. Syst. Evol. Microbiol.">
        <title>Flammeovirga pacifica sp. nov., isolated from deep-sea sediment.</title>
        <authorList>
            <person name="Xu H."/>
            <person name="Fu Y."/>
            <person name="Yang N."/>
            <person name="Ding Z."/>
            <person name="Lai Q."/>
            <person name="Zeng R."/>
        </authorList>
    </citation>
    <scope>NUCLEOTIDE SEQUENCE [LARGE SCALE GENOMIC DNA]</scope>
    <source>
        <strain evidence="3">DSM 24597 / LMG 26175 / WPAGA1</strain>
    </source>
</reference>
<dbReference type="RefSeq" id="WP_044219267.1">
    <property type="nucleotide sequence ID" value="NZ_JRYR02000001.1"/>
</dbReference>
<gene>
    <name evidence="2" type="ORF">NH26_05380</name>
</gene>
<comment type="caution">
    <text evidence="2">The sequence shown here is derived from an EMBL/GenBank/DDBJ whole genome shotgun (WGS) entry which is preliminary data.</text>
</comment>
<dbReference type="Pfam" id="PF18990">
    <property type="entry name" value="DUF5723"/>
    <property type="match status" value="1"/>
</dbReference>
<organism evidence="2 3">
    <name type="scientific">Flammeovirga pacifica</name>
    <dbReference type="NCBI Taxonomy" id="915059"/>
    <lineage>
        <taxon>Bacteria</taxon>
        <taxon>Pseudomonadati</taxon>
        <taxon>Bacteroidota</taxon>
        <taxon>Cytophagia</taxon>
        <taxon>Cytophagales</taxon>
        <taxon>Flammeovirgaceae</taxon>
        <taxon>Flammeovirga</taxon>
    </lineage>
</organism>
<sequence length="407" mass="46013">MKHQKAYHLLIIFLFLIFSPLVLKAQEESILYFMNDMPQRQHLNPAHKSVYKTTFVLPSMYANNNSIILPFDVIIDGGEFPGNFDLSKILSELNKLEQEEDHAVLDIAGIYITNDKVGISFFAREKATFLSYDHKISTPTNFSNSQTESKVLDINHYREYGIGFNYNIKDRLTLGFNAKYLQGLDNLKVSGSELDSTQNTNQGIVSYESGKNGHGYALDFGASYQITDHWMIDIAVTNLGQIHWGDTYQYTEIDDLYPVSNNDDSNIVESNENFTTFLPMQFVLGGSYNFGHKFLIGATVGGGYYRDILNLKYSVNMHKRFADFLGLGINYTNEGTGVEKIGASASIGFPGIKAYAITENVFGVVEQWDSDRSLMVRIGVNLNFGYVKQNYLNKKETRASKIMEATW</sequence>
<proteinExistence type="predicted"/>
<feature type="domain" description="DUF5723" evidence="1">
    <location>
        <begin position="188"/>
        <end position="358"/>
    </location>
</feature>
<accession>A0A1S1YXT8</accession>
<dbReference type="EMBL" id="JRYR02000001">
    <property type="protein sequence ID" value="OHX65821.1"/>
    <property type="molecule type" value="Genomic_DNA"/>
</dbReference>
<dbReference type="OrthoDB" id="975426at2"/>
<dbReference type="AlphaFoldDB" id="A0A1S1YXT8"/>
<protein>
    <recommendedName>
        <fullName evidence="1">DUF5723 domain-containing protein</fullName>
    </recommendedName>
</protein>
<name>A0A1S1YXT8_FLAPC</name>
<dbReference type="STRING" id="915059.NH26_05380"/>
<dbReference type="Proteomes" id="UP000179797">
    <property type="component" value="Unassembled WGS sequence"/>
</dbReference>
<keyword evidence="3" id="KW-1185">Reference proteome</keyword>
<dbReference type="Gene3D" id="2.40.160.60">
    <property type="entry name" value="Outer membrane protein transport protein (OMPP1/FadL/TodX)"/>
    <property type="match status" value="1"/>
</dbReference>
<evidence type="ECO:0000313" key="3">
    <source>
        <dbReference type="Proteomes" id="UP000179797"/>
    </source>
</evidence>
<dbReference type="InterPro" id="IPR043781">
    <property type="entry name" value="DUF5723"/>
</dbReference>